<dbReference type="Gene3D" id="3.20.20.120">
    <property type="entry name" value="Enolase-like C-terminal domain"/>
    <property type="match status" value="1"/>
</dbReference>
<dbReference type="InterPro" id="IPR046945">
    <property type="entry name" value="RHMD-like"/>
</dbReference>
<dbReference type="Proteomes" id="UP000319263">
    <property type="component" value="Chromosome"/>
</dbReference>
<accession>A0A516Q222</accession>
<dbReference type="GO" id="GO:0016836">
    <property type="term" value="F:hydro-lyase activity"/>
    <property type="evidence" value="ECO:0007669"/>
    <property type="project" value="TreeGrafter"/>
</dbReference>
<dbReference type="EMBL" id="CP041692">
    <property type="protein sequence ID" value="QDP97476.1"/>
    <property type="molecule type" value="Genomic_DNA"/>
</dbReference>
<evidence type="ECO:0000256" key="3">
    <source>
        <dbReference type="ARBA" id="ARBA00022842"/>
    </source>
</evidence>
<name>A0A516Q222_9ACTN</name>
<dbReference type="PANTHER" id="PTHR13794:SF58">
    <property type="entry name" value="MITOCHONDRIAL ENOLASE SUPERFAMILY MEMBER 1"/>
    <property type="match status" value="1"/>
</dbReference>
<dbReference type="GO" id="GO:0000287">
    <property type="term" value="F:magnesium ion binding"/>
    <property type="evidence" value="ECO:0007669"/>
    <property type="project" value="TreeGrafter"/>
</dbReference>
<dbReference type="InterPro" id="IPR013341">
    <property type="entry name" value="Mandelate_racemase_N_dom"/>
</dbReference>
<keyword evidence="3" id="KW-0460">Magnesium</keyword>
<dbReference type="SFLD" id="SFLDS00001">
    <property type="entry name" value="Enolase"/>
    <property type="match status" value="1"/>
</dbReference>
<organism evidence="5 6">
    <name type="scientific">Microlunatus elymi</name>
    <dbReference type="NCBI Taxonomy" id="2596828"/>
    <lineage>
        <taxon>Bacteria</taxon>
        <taxon>Bacillati</taxon>
        <taxon>Actinomycetota</taxon>
        <taxon>Actinomycetes</taxon>
        <taxon>Propionibacteriales</taxon>
        <taxon>Propionibacteriaceae</taxon>
        <taxon>Microlunatus</taxon>
    </lineage>
</organism>
<dbReference type="OrthoDB" id="9802699at2"/>
<dbReference type="SFLD" id="SFLDG00179">
    <property type="entry name" value="mandelate_racemase"/>
    <property type="match status" value="1"/>
</dbReference>
<evidence type="ECO:0000259" key="4">
    <source>
        <dbReference type="SMART" id="SM00922"/>
    </source>
</evidence>
<evidence type="ECO:0000313" key="6">
    <source>
        <dbReference type="Proteomes" id="UP000319263"/>
    </source>
</evidence>
<dbReference type="InterPro" id="IPR029017">
    <property type="entry name" value="Enolase-like_N"/>
</dbReference>
<dbReference type="Pfam" id="PF13378">
    <property type="entry name" value="MR_MLE_C"/>
    <property type="match status" value="1"/>
</dbReference>
<gene>
    <name evidence="5" type="ORF">FOE78_17540</name>
</gene>
<dbReference type="PANTHER" id="PTHR13794">
    <property type="entry name" value="ENOLASE SUPERFAMILY, MANDELATE RACEMASE"/>
    <property type="match status" value="1"/>
</dbReference>
<dbReference type="RefSeq" id="WP_143987435.1">
    <property type="nucleotide sequence ID" value="NZ_CP041692.1"/>
</dbReference>
<feature type="domain" description="Mandelate racemase/muconate lactonizing enzyme C-terminal" evidence="4">
    <location>
        <begin position="156"/>
        <end position="257"/>
    </location>
</feature>
<keyword evidence="6" id="KW-1185">Reference proteome</keyword>
<dbReference type="GO" id="GO:0016052">
    <property type="term" value="P:carbohydrate catabolic process"/>
    <property type="evidence" value="ECO:0007669"/>
    <property type="project" value="TreeGrafter"/>
</dbReference>
<dbReference type="Pfam" id="PF02746">
    <property type="entry name" value="MR_MLE_N"/>
    <property type="match status" value="1"/>
</dbReference>
<evidence type="ECO:0000313" key="5">
    <source>
        <dbReference type="EMBL" id="QDP97476.1"/>
    </source>
</evidence>
<dbReference type="InterPro" id="IPR013342">
    <property type="entry name" value="Mandelate_racemase_C"/>
</dbReference>
<dbReference type="SUPFAM" id="SSF54826">
    <property type="entry name" value="Enolase N-terminal domain-like"/>
    <property type="match status" value="1"/>
</dbReference>
<dbReference type="SUPFAM" id="SSF51604">
    <property type="entry name" value="Enolase C-terminal domain-like"/>
    <property type="match status" value="1"/>
</dbReference>
<dbReference type="Gene3D" id="3.30.390.10">
    <property type="entry name" value="Enolase-like, N-terminal domain"/>
    <property type="match status" value="1"/>
</dbReference>
<sequence length="376" mass="40752">MILDGTRREEFGPGPTIAAVDARAYQIPTPQPEADGTLSWDATTMVVVRISCHNSEVEGLGWTYADTSCVELIKGKLTETIMDKPVLDVPAAWSAMQHKIRNLGRPGLVSCSISAVDIALTDAAARLLGLPIDRLLGRCHDQVALYGSGGFTSQTEDQLVDQLRDWTVRRRLPRVKIKIGESGGRRVDRDLERMRLARQTIGDDVELYVDANGGYSIGQAKRVGSALDEVGAIWFEEPVSSDDLAGLAMLRDCCSADIAAGEYGYDLPYFARMLPCVDCLQVDLTRCGGFTEWRRISAVAAAANRQVSAHCAPNLSVYAGAATQNFRHIEWFVDHDRIESELFDGTLDPDGGIVTPGPGPGHGLTLRSDAAATYAV</sequence>
<evidence type="ECO:0000256" key="2">
    <source>
        <dbReference type="ARBA" id="ARBA00022723"/>
    </source>
</evidence>
<dbReference type="SMART" id="SM00922">
    <property type="entry name" value="MR_MLE"/>
    <property type="match status" value="1"/>
</dbReference>
<dbReference type="InterPro" id="IPR029065">
    <property type="entry name" value="Enolase_C-like"/>
</dbReference>
<proteinExistence type="predicted"/>
<dbReference type="KEGG" id="mik:FOE78_17540"/>
<dbReference type="InterPro" id="IPR036849">
    <property type="entry name" value="Enolase-like_C_sf"/>
</dbReference>
<protein>
    <submittedName>
        <fullName evidence="5">Mandelate racemase</fullName>
    </submittedName>
</protein>
<evidence type="ECO:0000256" key="1">
    <source>
        <dbReference type="ARBA" id="ARBA00001946"/>
    </source>
</evidence>
<comment type="cofactor">
    <cofactor evidence="1">
        <name>Mg(2+)</name>
        <dbReference type="ChEBI" id="CHEBI:18420"/>
    </cofactor>
</comment>
<reference evidence="5 6" key="1">
    <citation type="submission" date="2019-07" db="EMBL/GenBank/DDBJ databases">
        <title>Microlunatus dokdonensis sp. nov. isolated from the rhizospheric soil of the wild plant Elymus tsukushiensis.</title>
        <authorList>
            <person name="Ghim S.-Y."/>
            <person name="Hwang Y.-J."/>
            <person name="Son J.-S."/>
            <person name="Shin J.-H."/>
        </authorList>
    </citation>
    <scope>NUCLEOTIDE SEQUENCE [LARGE SCALE GENOMIC DNA]</scope>
    <source>
        <strain evidence="5 6">KUDC0627</strain>
    </source>
</reference>
<keyword evidence="2" id="KW-0479">Metal-binding</keyword>
<dbReference type="AlphaFoldDB" id="A0A516Q222"/>